<accession>A0A2H3J6T5</accession>
<dbReference type="EMBL" id="KB467942">
    <property type="protein sequence ID" value="PCH37926.1"/>
    <property type="molecule type" value="Genomic_DNA"/>
</dbReference>
<reference evidence="1 2" key="1">
    <citation type="journal article" date="2012" name="Science">
        <title>The Paleozoic origin of enzymatic lignin decomposition reconstructed from 31 fungal genomes.</title>
        <authorList>
            <person name="Floudas D."/>
            <person name="Binder M."/>
            <person name="Riley R."/>
            <person name="Barry K."/>
            <person name="Blanchette R.A."/>
            <person name="Henrissat B."/>
            <person name="Martinez A.T."/>
            <person name="Otillar R."/>
            <person name="Spatafora J.W."/>
            <person name="Yadav J.S."/>
            <person name="Aerts A."/>
            <person name="Benoit I."/>
            <person name="Boyd A."/>
            <person name="Carlson A."/>
            <person name="Copeland A."/>
            <person name="Coutinho P.M."/>
            <person name="de Vries R.P."/>
            <person name="Ferreira P."/>
            <person name="Findley K."/>
            <person name="Foster B."/>
            <person name="Gaskell J."/>
            <person name="Glotzer D."/>
            <person name="Gorecki P."/>
            <person name="Heitman J."/>
            <person name="Hesse C."/>
            <person name="Hori C."/>
            <person name="Igarashi K."/>
            <person name="Jurgens J.A."/>
            <person name="Kallen N."/>
            <person name="Kersten P."/>
            <person name="Kohler A."/>
            <person name="Kuees U."/>
            <person name="Kumar T.K.A."/>
            <person name="Kuo A."/>
            <person name="LaButti K."/>
            <person name="Larrondo L.F."/>
            <person name="Lindquist E."/>
            <person name="Ling A."/>
            <person name="Lombard V."/>
            <person name="Lucas S."/>
            <person name="Lundell T."/>
            <person name="Martin R."/>
            <person name="McLaughlin D.J."/>
            <person name="Morgenstern I."/>
            <person name="Morin E."/>
            <person name="Murat C."/>
            <person name="Nagy L.G."/>
            <person name="Nolan M."/>
            <person name="Ohm R.A."/>
            <person name="Patyshakuliyeva A."/>
            <person name="Rokas A."/>
            <person name="Ruiz-Duenas F.J."/>
            <person name="Sabat G."/>
            <person name="Salamov A."/>
            <person name="Samejima M."/>
            <person name="Schmutz J."/>
            <person name="Slot J.C."/>
            <person name="St John F."/>
            <person name="Stenlid J."/>
            <person name="Sun H."/>
            <person name="Sun S."/>
            <person name="Syed K."/>
            <person name="Tsang A."/>
            <person name="Wiebenga A."/>
            <person name="Young D."/>
            <person name="Pisabarro A."/>
            <person name="Eastwood D.C."/>
            <person name="Martin F."/>
            <person name="Cullen D."/>
            <person name="Grigoriev I.V."/>
            <person name="Hibbett D.S."/>
        </authorList>
    </citation>
    <scope>NUCLEOTIDE SEQUENCE [LARGE SCALE GENOMIC DNA]</scope>
    <source>
        <strain evidence="1 2">MD-104</strain>
    </source>
</reference>
<evidence type="ECO:0000313" key="2">
    <source>
        <dbReference type="Proteomes" id="UP000218811"/>
    </source>
</evidence>
<evidence type="ECO:0000313" key="1">
    <source>
        <dbReference type="EMBL" id="PCH37926.1"/>
    </source>
</evidence>
<proteinExistence type="predicted"/>
<dbReference type="PANTHER" id="PTHR28058:SF1">
    <property type="entry name" value="SMALL RIBOSOMAL SUBUNIT PROTEIN BS1M"/>
    <property type="match status" value="1"/>
</dbReference>
<dbReference type="Proteomes" id="UP000218811">
    <property type="component" value="Unassembled WGS sequence"/>
</dbReference>
<protein>
    <submittedName>
        <fullName evidence="1">Uncharacterized protein</fullName>
    </submittedName>
</protein>
<dbReference type="STRING" id="742152.A0A2H3J6T5"/>
<dbReference type="Pfam" id="PF11709">
    <property type="entry name" value="Mit_ribos_Mrp51"/>
    <property type="match status" value="1"/>
</dbReference>
<name>A0A2H3J6T5_WOLCO</name>
<dbReference type="OMA" id="NRWIRMW"/>
<organism evidence="1 2">
    <name type="scientific">Wolfiporia cocos (strain MD-104)</name>
    <name type="common">Brown rot fungus</name>
    <dbReference type="NCBI Taxonomy" id="742152"/>
    <lineage>
        <taxon>Eukaryota</taxon>
        <taxon>Fungi</taxon>
        <taxon>Dikarya</taxon>
        <taxon>Basidiomycota</taxon>
        <taxon>Agaricomycotina</taxon>
        <taxon>Agaricomycetes</taxon>
        <taxon>Polyporales</taxon>
        <taxon>Phaeolaceae</taxon>
        <taxon>Wolfiporia</taxon>
    </lineage>
</organism>
<dbReference type="OrthoDB" id="2735536at2759"/>
<gene>
    <name evidence="1" type="ORF">WOLCODRAFT_22950</name>
</gene>
<dbReference type="InterPro" id="IPR016712">
    <property type="entry name" value="Rbsml_bS1m-like"/>
</dbReference>
<dbReference type="AlphaFoldDB" id="A0A2H3J6T5"/>
<dbReference type="PANTHER" id="PTHR28058">
    <property type="entry name" value="37S RIBOSOMAL PROTEIN MRP51, MITOCHONDRIAL"/>
    <property type="match status" value="1"/>
</dbReference>
<keyword evidence="2" id="KW-1185">Reference proteome</keyword>
<sequence length="408" mass="45489">MTSPVPPPSRFAALLRQSKFASFDPNIAQTYVSYGGHAHRGNWGLKRPLPLHRRNAVVTVKAIDSRQQQTEWGGAERQHNWIRMWEEVGVAPDVPEVGPWGEKLGPLASIQWDIDSEFGAATQDSQRDDLGAKDELERRSMAVPNVHAMSDKQFARYLEEVRALRPAFRAWLQQEGKAGSSTSMWERSQSASEEFREFLESKAYEKYNAPGSRVIEQQPQRFGGLTYTRTGTLQAALTNKGRPGHILHQHDRRGGFSVEDSVASFAGMTSSLTKRRRASRYPVDWNGLAQDGERKEDGKGIANLRLAKAEILSAPVTVGHKPGGLGQGMIKTEVYVDAATEQLADNTYKPGSPEYISNIREPVSKNNAFTTVAKTARPTARYKGEVNRNLLMDTLQSVMQRSQKPDQN</sequence>